<dbReference type="InterPro" id="IPR013554">
    <property type="entry name" value="RNR_N"/>
</dbReference>
<dbReference type="UniPathway" id="UPA00326"/>
<dbReference type="Proteomes" id="UP000027778">
    <property type="component" value="Unassembled WGS sequence"/>
</dbReference>
<dbReference type="EC" id="1.17.4.1" evidence="2 10"/>
<dbReference type="Pfam" id="PF00317">
    <property type="entry name" value="Ribonuc_red_lgN"/>
    <property type="match status" value="1"/>
</dbReference>
<feature type="domain" description="Ribonucleotide reductase N-terminal" evidence="13">
    <location>
        <begin position="4"/>
        <end position="85"/>
    </location>
</feature>
<dbReference type="InterPro" id="IPR039718">
    <property type="entry name" value="Rrm1"/>
</dbReference>
<dbReference type="InterPro" id="IPR000788">
    <property type="entry name" value="RNR_lg_C"/>
</dbReference>
<evidence type="ECO:0000313" key="15">
    <source>
        <dbReference type="Proteomes" id="UP000027778"/>
    </source>
</evidence>
<dbReference type="InterPro" id="IPR008926">
    <property type="entry name" value="RNR_R1-su_N"/>
</dbReference>
<dbReference type="PANTHER" id="PTHR11573:SF30">
    <property type="entry name" value="RIBONUCLEOSIDE-DIPHOSPHATE REDUCTASE 2 SUBUNIT ALPHA"/>
    <property type="match status" value="1"/>
</dbReference>
<evidence type="ECO:0000256" key="10">
    <source>
        <dbReference type="RuleBase" id="RU003410"/>
    </source>
</evidence>
<dbReference type="InterPro" id="IPR013509">
    <property type="entry name" value="RNR_lsu_N"/>
</dbReference>
<dbReference type="RefSeq" id="WP_033675012.1">
    <property type="nucleotide sequence ID" value="NZ_JOTM01000011.1"/>
</dbReference>
<evidence type="ECO:0000256" key="5">
    <source>
        <dbReference type="ARBA" id="ARBA00022840"/>
    </source>
</evidence>
<reference evidence="14 15" key="1">
    <citation type="submission" date="2014-06" db="EMBL/GenBank/DDBJ databases">
        <title>Draft genome sequence of Bacillus gaemokensis JCM 15801 (MCCC 1A00707).</title>
        <authorList>
            <person name="Lai Q."/>
            <person name="Liu Y."/>
            <person name="Shao Z."/>
        </authorList>
    </citation>
    <scope>NUCLEOTIDE SEQUENCE [LARGE SCALE GENOMIC DNA]</scope>
    <source>
        <strain evidence="14 15">JCM 15801</strain>
    </source>
</reference>
<dbReference type="GO" id="GO:0005524">
    <property type="term" value="F:ATP binding"/>
    <property type="evidence" value="ECO:0007669"/>
    <property type="project" value="UniProtKB-KW"/>
</dbReference>
<dbReference type="InterPro" id="IPR026459">
    <property type="entry name" value="RNR_1b_NrdE"/>
</dbReference>
<evidence type="ECO:0000256" key="1">
    <source>
        <dbReference type="ARBA" id="ARBA00010406"/>
    </source>
</evidence>
<dbReference type="GO" id="GO:0009263">
    <property type="term" value="P:deoxyribonucleotide biosynthetic process"/>
    <property type="evidence" value="ECO:0007669"/>
    <property type="project" value="UniProtKB-KW"/>
</dbReference>
<dbReference type="Pfam" id="PF08343">
    <property type="entry name" value="RNR_N"/>
    <property type="match status" value="1"/>
</dbReference>
<dbReference type="GO" id="GO:0004748">
    <property type="term" value="F:ribonucleoside-diphosphate reductase activity, thioredoxin disulfide as acceptor"/>
    <property type="evidence" value="ECO:0007669"/>
    <property type="project" value="UniProtKB-EC"/>
</dbReference>
<dbReference type="Gene3D" id="1.10.1650.20">
    <property type="match status" value="1"/>
</dbReference>
<comment type="function">
    <text evidence="10">Provides the precursors necessary for DNA synthesis. Catalyzes the biosynthesis of deoxyribonucleotides from the corresponding ribonucleotides.</text>
</comment>
<keyword evidence="15" id="KW-1185">Reference proteome</keyword>
<dbReference type="GO" id="GO:0005971">
    <property type="term" value="C:ribonucleoside-diphosphate reductase complex"/>
    <property type="evidence" value="ECO:0007669"/>
    <property type="project" value="TreeGrafter"/>
</dbReference>
<dbReference type="EMBL" id="JOTM01000011">
    <property type="protein sequence ID" value="KEK23916.1"/>
    <property type="molecule type" value="Genomic_DNA"/>
</dbReference>
<dbReference type="PANTHER" id="PTHR11573">
    <property type="entry name" value="RIBONUCLEOSIDE-DIPHOSPHATE REDUCTASE LARGE CHAIN"/>
    <property type="match status" value="1"/>
</dbReference>
<feature type="domain" description="Ribonucleotide reductase large subunit C-terminal" evidence="12">
    <location>
        <begin position="164"/>
        <end position="682"/>
    </location>
</feature>
<evidence type="ECO:0000256" key="8">
    <source>
        <dbReference type="ARBA" id="ARBA00023157"/>
    </source>
</evidence>
<dbReference type="NCBIfam" id="TIGR04170">
    <property type="entry name" value="RNR_1b_NrdE"/>
    <property type="match status" value="1"/>
</dbReference>
<dbReference type="InterPro" id="IPR013346">
    <property type="entry name" value="NrdE_NrdA_C"/>
</dbReference>
<keyword evidence="8" id="KW-1015">Disulfide bond</keyword>
<evidence type="ECO:0000256" key="4">
    <source>
        <dbReference type="ARBA" id="ARBA00022741"/>
    </source>
</evidence>
<keyword evidence="3" id="KW-0021">Allosteric enzyme</keyword>
<keyword evidence="6 10" id="KW-0560">Oxidoreductase</keyword>
<comment type="similarity">
    <text evidence="1 10">Belongs to the ribonucleoside diphosphate reductase large chain family.</text>
</comment>
<protein>
    <recommendedName>
        <fullName evidence="2 10">Ribonucleoside-diphosphate reductase</fullName>
        <ecNumber evidence="2 10">1.17.4.1</ecNumber>
    </recommendedName>
</protein>
<gene>
    <name evidence="14" type="ORF">BAGA_05690</name>
</gene>
<dbReference type="Gene3D" id="3.20.70.20">
    <property type="match status" value="1"/>
</dbReference>
<keyword evidence="7 10" id="KW-0215">Deoxyribonucleotide synthesis</keyword>
<name>A0A073KBP6_9BACI</name>
<dbReference type="SUPFAM" id="SSF48168">
    <property type="entry name" value="R1 subunit of ribonucleotide reductase, N-terminal domain"/>
    <property type="match status" value="1"/>
</dbReference>
<evidence type="ECO:0000259" key="11">
    <source>
        <dbReference type="Pfam" id="PF00317"/>
    </source>
</evidence>
<evidence type="ECO:0000256" key="9">
    <source>
        <dbReference type="ARBA" id="ARBA00047754"/>
    </source>
</evidence>
<evidence type="ECO:0000256" key="6">
    <source>
        <dbReference type="ARBA" id="ARBA00023002"/>
    </source>
</evidence>
<keyword evidence="5" id="KW-0067">ATP-binding</keyword>
<dbReference type="PRINTS" id="PR01183">
    <property type="entry name" value="RIBORDTASEM1"/>
</dbReference>
<comment type="catalytic activity">
    <reaction evidence="9 10">
        <text>a 2'-deoxyribonucleoside 5'-diphosphate + [thioredoxin]-disulfide + H2O = a ribonucleoside 5'-diphosphate + [thioredoxin]-dithiol</text>
        <dbReference type="Rhea" id="RHEA:23252"/>
        <dbReference type="Rhea" id="RHEA-COMP:10698"/>
        <dbReference type="Rhea" id="RHEA-COMP:10700"/>
        <dbReference type="ChEBI" id="CHEBI:15377"/>
        <dbReference type="ChEBI" id="CHEBI:29950"/>
        <dbReference type="ChEBI" id="CHEBI:50058"/>
        <dbReference type="ChEBI" id="CHEBI:57930"/>
        <dbReference type="ChEBI" id="CHEBI:73316"/>
        <dbReference type="EC" id="1.17.4.1"/>
    </reaction>
</comment>
<evidence type="ECO:0000259" key="13">
    <source>
        <dbReference type="Pfam" id="PF08343"/>
    </source>
</evidence>
<dbReference type="eggNOG" id="COG0209">
    <property type="taxonomic scope" value="Bacteria"/>
</dbReference>
<accession>A0A073KBP6</accession>
<organism evidence="14 15">
    <name type="scientific">Bacillus gaemokensis</name>
    <dbReference type="NCBI Taxonomy" id="574375"/>
    <lineage>
        <taxon>Bacteria</taxon>
        <taxon>Bacillati</taxon>
        <taxon>Bacillota</taxon>
        <taxon>Bacilli</taxon>
        <taxon>Bacillales</taxon>
        <taxon>Bacillaceae</taxon>
        <taxon>Bacillus</taxon>
        <taxon>Bacillus cereus group</taxon>
    </lineage>
</organism>
<evidence type="ECO:0000259" key="12">
    <source>
        <dbReference type="Pfam" id="PF02867"/>
    </source>
</evidence>
<dbReference type="NCBIfam" id="TIGR02506">
    <property type="entry name" value="NrdE_NrdA"/>
    <property type="match status" value="1"/>
</dbReference>
<dbReference type="OrthoDB" id="9762933at2"/>
<keyword evidence="4" id="KW-0547">Nucleotide-binding</keyword>
<evidence type="ECO:0000313" key="14">
    <source>
        <dbReference type="EMBL" id="KEK23916.1"/>
    </source>
</evidence>
<feature type="domain" description="Ribonucleotide reductase large subunit N-terminal" evidence="11">
    <location>
        <begin position="87"/>
        <end position="159"/>
    </location>
</feature>
<evidence type="ECO:0000256" key="2">
    <source>
        <dbReference type="ARBA" id="ARBA00012274"/>
    </source>
</evidence>
<dbReference type="CDD" id="cd01679">
    <property type="entry name" value="RNR_I"/>
    <property type="match status" value="1"/>
</dbReference>
<evidence type="ECO:0000256" key="3">
    <source>
        <dbReference type="ARBA" id="ARBA00022533"/>
    </source>
</evidence>
<dbReference type="STRING" id="574375.AZF08_19960"/>
<sequence>MARWIELNNEVTVKDEDGQFQYHKDKEAVRSYFVDHINKNMQYFHDLEEQLEYLVENDYYDKSILDKYKMRQIREVYKLVYGEKFRFKSFMSAFKFYNDYALKTNDGENILERYEDRIAITALFLADGDYQLAKRIARQLIKQNYQPATPTFLNAGRSRAGRLVSCFLLQMPDSTEGIMYITEACAQLSRFGGGVAINLSLLRAGDESIKGIDGASTSIVGIAKILEGIFSKFNQLGQRSGAGAVYLNVFHSDILDLLNTKKINADEKERLKTLSIGVIVPSKLYELAERDEEWFSFYPHSVYKEYGKHLDDMKMDEMYDELLNNPNVRKKPMGSARAFFEEIGRTQIESGYPYLLNRDVANKVHMLKDIGDIKMSNLCVEILQLQTESDIQSYKGTDTFGNDISCNLGSLNIVNVMENKDIKESVKVAMDALTTVARKTAIDEVPTVKKANDEFHSVGLGAMNLHGYLAKNHIPYESKEARDFANVFFMMMRFYALERSNEIAMEHGAFKHFEKSEYEKGTALQMYVDKSFAPKTEKVKELFSGIYIPTQEDWKRLNESIMEHGIYSAYQLAIAPTGSISYVQGATPSVMPITQRIEKRTYGNSTTIYPMPYLSNQTYWFLKEAYNMDMFKLIDLMAVIQRHVDQSISTTLFVDGEEITDGDLARYYIYAHKKGLKTLYYTRTKKASTDDFCTSCTV</sequence>
<dbReference type="AlphaFoldDB" id="A0A073KBP6"/>
<dbReference type="Pfam" id="PF02867">
    <property type="entry name" value="Ribonuc_red_lgC"/>
    <property type="match status" value="1"/>
</dbReference>
<proteinExistence type="inferred from homology"/>
<dbReference type="SUPFAM" id="SSF51998">
    <property type="entry name" value="PFL-like glycyl radical enzymes"/>
    <property type="match status" value="1"/>
</dbReference>
<evidence type="ECO:0000256" key="7">
    <source>
        <dbReference type="ARBA" id="ARBA00023116"/>
    </source>
</evidence>
<comment type="caution">
    <text evidence="14">The sequence shown here is derived from an EMBL/GenBank/DDBJ whole genome shotgun (WGS) entry which is preliminary data.</text>
</comment>